<dbReference type="EMBL" id="JAKELL010000112">
    <property type="protein sequence ID" value="KAH8981671.1"/>
    <property type="molecule type" value="Genomic_DNA"/>
</dbReference>
<gene>
    <name evidence="1" type="ORF">EDB92DRAFT_1896980</name>
</gene>
<evidence type="ECO:0000313" key="1">
    <source>
        <dbReference type="EMBL" id="KAH8981671.1"/>
    </source>
</evidence>
<name>A0AAD4L8I1_9AGAM</name>
<dbReference type="Proteomes" id="UP001201163">
    <property type="component" value="Unassembled WGS sequence"/>
</dbReference>
<reference evidence="1" key="1">
    <citation type="submission" date="2022-01" db="EMBL/GenBank/DDBJ databases">
        <title>Comparative genomics reveals a dynamic genome evolution in the ectomycorrhizal milk-cap (Lactarius) mushrooms.</title>
        <authorList>
            <consortium name="DOE Joint Genome Institute"/>
            <person name="Lebreton A."/>
            <person name="Tang N."/>
            <person name="Kuo A."/>
            <person name="LaButti K."/>
            <person name="Drula E."/>
            <person name="Barry K."/>
            <person name="Clum A."/>
            <person name="Lipzen A."/>
            <person name="Mousain D."/>
            <person name="Ng V."/>
            <person name="Wang R."/>
            <person name="Wang X."/>
            <person name="Dai Y."/>
            <person name="Henrissat B."/>
            <person name="Grigoriev I.V."/>
            <person name="Guerin-Laguette A."/>
            <person name="Yu F."/>
            <person name="Martin F.M."/>
        </authorList>
    </citation>
    <scope>NUCLEOTIDE SEQUENCE</scope>
    <source>
        <strain evidence="1">QP</strain>
    </source>
</reference>
<accession>A0AAD4L8I1</accession>
<keyword evidence="2" id="KW-1185">Reference proteome</keyword>
<organism evidence="1 2">
    <name type="scientific">Lactarius akahatsu</name>
    <dbReference type="NCBI Taxonomy" id="416441"/>
    <lineage>
        <taxon>Eukaryota</taxon>
        <taxon>Fungi</taxon>
        <taxon>Dikarya</taxon>
        <taxon>Basidiomycota</taxon>
        <taxon>Agaricomycotina</taxon>
        <taxon>Agaricomycetes</taxon>
        <taxon>Russulales</taxon>
        <taxon>Russulaceae</taxon>
        <taxon>Lactarius</taxon>
    </lineage>
</organism>
<evidence type="ECO:0000313" key="2">
    <source>
        <dbReference type="Proteomes" id="UP001201163"/>
    </source>
</evidence>
<proteinExistence type="predicted"/>
<comment type="caution">
    <text evidence="1">The sequence shown here is derived from an EMBL/GenBank/DDBJ whole genome shotgun (WGS) entry which is preliminary data.</text>
</comment>
<sequence length="104" mass="11641">MTPIKNLLLVIAVPAVRIVTDCQSPLHQKDKEQGVVNAPTSHFLRYSHGPESSFLLDLLFVCFFSYLVTHQLSHTRSIPYNGFEFGFKTPVDQSGTPKDHLPSS</sequence>
<protein>
    <submittedName>
        <fullName evidence="1">Uncharacterized protein</fullName>
    </submittedName>
</protein>
<dbReference type="AlphaFoldDB" id="A0AAD4L8I1"/>